<sequence length="283" mass="32934">MSDKAVISVIIPCYNSGEFLPDAVNSVRQKTGAHPYDIIIVDDGSTDEVTKDLLEQYKRENITVIHQENKGPAAARNTGVRVSQSEFLLFLDSDNKVRPAYISKALMVMEQDKEVGVVYGAPNFFGDSTEARFTPGDFNLFTIHKGNNIDMCAVVRRIVWNSVGGFDEDRILIGHEDWDFWIMTGAKGWKFHFINEVLYDYRIRQNSVIVNANEGNKVERVLNYFHIKHRELLLRNYDLLYNKKLFYEKEHKNPFRLFVKYCYHRYLVKLLSFNIGRGDFKRL</sequence>
<evidence type="ECO:0000313" key="3">
    <source>
        <dbReference type="Proteomes" id="UP001597544"/>
    </source>
</evidence>
<dbReference type="PANTHER" id="PTHR43685">
    <property type="entry name" value="GLYCOSYLTRANSFERASE"/>
    <property type="match status" value="1"/>
</dbReference>
<feature type="domain" description="Glycosyltransferase 2-like" evidence="1">
    <location>
        <begin position="8"/>
        <end position="135"/>
    </location>
</feature>
<dbReference type="InterPro" id="IPR001173">
    <property type="entry name" value="Glyco_trans_2-like"/>
</dbReference>
<dbReference type="PANTHER" id="PTHR43685:SF2">
    <property type="entry name" value="GLYCOSYLTRANSFERASE 2-LIKE DOMAIN-CONTAINING PROTEIN"/>
    <property type="match status" value="1"/>
</dbReference>
<dbReference type="InterPro" id="IPR050834">
    <property type="entry name" value="Glycosyltransf_2"/>
</dbReference>
<dbReference type="RefSeq" id="WP_377510757.1">
    <property type="nucleotide sequence ID" value="NZ_JBHULU010000021.1"/>
</dbReference>
<name>A0ABW5IQJ3_9BACT</name>
<evidence type="ECO:0000313" key="2">
    <source>
        <dbReference type="EMBL" id="MFD2515634.1"/>
    </source>
</evidence>
<comment type="caution">
    <text evidence="2">The sequence shown here is derived from an EMBL/GenBank/DDBJ whole genome shotgun (WGS) entry which is preliminary data.</text>
</comment>
<dbReference type="SUPFAM" id="SSF53448">
    <property type="entry name" value="Nucleotide-diphospho-sugar transferases"/>
    <property type="match status" value="1"/>
</dbReference>
<reference evidence="3" key="1">
    <citation type="journal article" date="2019" name="Int. J. Syst. Evol. Microbiol.">
        <title>The Global Catalogue of Microorganisms (GCM) 10K type strain sequencing project: providing services to taxonomists for standard genome sequencing and annotation.</title>
        <authorList>
            <consortium name="The Broad Institute Genomics Platform"/>
            <consortium name="The Broad Institute Genome Sequencing Center for Infectious Disease"/>
            <person name="Wu L."/>
            <person name="Ma J."/>
        </authorList>
    </citation>
    <scope>NUCLEOTIDE SEQUENCE [LARGE SCALE GENOMIC DNA]</scope>
    <source>
        <strain evidence="3">KCTC 42498</strain>
    </source>
</reference>
<proteinExistence type="predicted"/>
<organism evidence="2 3">
    <name type="scientific">Pontibacter locisalis</name>
    <dbReference type="NCBI Taxonomy" id="1719035"/>
    <lineage>
        <taxon>Bacteria</taxon>
        <taxon>Pseudomonadati</taxon>
        <taxon>Bacteroidota</taxon>
        <taxon>Cytophagia</taxon>
        <taxon>Cytophagales</taxon>
        <taxon>Hymenobacteraceae</taxon>
        <taxon>Pontibacter</taxon>
    </lineage>
</organism>
<accession>A0ABW5IQJ3</accession>
<dbReference type="EMBL" id="JBHULU010000021">
    <property type="protein sequence ID" value="MFD2515634.1"/>
    <property type="molecule type" value="Genomic_DNA"/>
</dbReference>
<dbReference type="Gene3D" id="3.90.550.10">
    <property type="entry name" value="Spore Coat Polysaccharide Biosynthesis Protein SpsA, Chain A"/>
    <property type="match status" value="1"/>
</dbReference>
<dbReference type="InterPro" id="IPR029044">
    <property type="entry name" value="Nucleotide-diphossugar_trans"/>
</dbReference>
<dbReference type="Pfam" id="PF00535">
    <property type="entry name" value="Glycos_transf_2"/>
    <property type="match status" value="1"/>
</dbReference>
<protein>
    <submittedName>
        <fullName evidence="2">Glycosyltransferase family 2 protein</fullName>
    </submittedName>
</protein>
<evidence type="ECO:0000259" key="1">
    <source>
        <dbReference type="Pfam" id="PF00535"/>
    </source>
</evidence>
<dbReference type="Proteomes" id="UP001597544">
    <property type="component" value="Unassembled WGS sequence"/>
</dbReference>
<keyword evidence="3" id="KW-1185">Reference proteome</keyword>
<dbReference type="CDD" id="cd00761">
    <property type="entry name" value="Glyco_tranf_GTA_type"/>
    <property type="match status" value="1"/>
</dbReference>
<gene>
    <name evidence="2" type="ORF">ACFSRY_17300</name>
</gene>